<gene>
    <name evidence="1" type="ORF">SEMRO_646_G180800.1</name>
</gene>
<keyword evidence="2" id="KW-1185">Reference proteome</keyword>
<proteinExistence type="predicted"/>
<protein>
    <submittedName>
        <fullName evidence="1">Uncharacterized protein</fullName>
    </submittedName>
</protein>
<dbReference type="Proteomes" id="UP001153069">
    <property type="component" value="Unassembled WGS sequence"/>
</dbReference>
<name>A0A9N8E4E6_9STRA</name>
<evidence type="ECO:0000313" key="1">
    <source>
        <dbReference type="EMBL" id="CAB9514322.1"/>
    </source>
</evidence>
<comment type="caution">
    <text evidence="1">The sequence shown here is derived from an EMBL/GenBank/DDBJ whole genome shotgun (WGS) entry which is preliminary data.</text>
</comment>
<dbReference type="AlphaFoldDB" id="A0A9N8E4E6"/>
<dbReference type="EMBL" id="CAICTM010000645">
    <property type="protein sequence ID" value="CAB9514322.1"/>
    <property type="molecule type" value="Genomic_DNA"/>
</dbReference>
<sequence>MGTDVCFTDPEDERCFLAGTFGCHSCVEDGCGWFAGECIATCDTIADATCYSTETFTGIPVDGICQEAFVDEEDHRLCSDHDSCSTCTSTLKSDGKTPCQWYTDEESGMNWCGTGGCDFLGRCGADTCNEPSPRSKTLAQSVQKLVEKPKSTSCQALASCSDCMASSGGCAWVAGSCQDSCDEIADAACYTLSAFPSMVADDICFMAKEEVYNQQHCGGAGNCLDCTNTVMADGESKCSWFTDEQNNGWCGTPGCDMNGICGSSDSSICADPLIKNGNAKGESHKKHSILGLFLP</sequence>
<evidence type="ECO:0000313" key="2">
    <source>
        <dbReference type="Proteomes" id="UP001153069"/>
    </source>
</evidence>
<accession>A0A9N8E4E6</accession>
<reference evidence="1" key="1">
    <citation type="submission" date="2020-06" db="EMBL/GenBank/DDBJ databases">
        <authorList>
            <consortium name="Plant Systems Biology data submission"/>
        </authorList>
    </citation>
    <scope>NUCLEOTIDE SEQUENCE</scope>
    <source>
        <strain evidence="1">D6</strain>
    </source>
</reference>
<organism evidence="1 2">
    <name type="scientific">Seminavis robusta</name>
    <dbReference type="NCBI Taxonomy" id="568900"/>
    <lineage>
        <taxon>Eukaryota</taxon>
        <taxon>Sar</taxon>
        <taxon>Stramenopiles</taxon>
        <taxon>Ochrophyta</taxon>
        <taxon>Bacillariophyta</taxon>
        <taxon>Bacillariophyceae</taxon>
        <taxon>Bacillariophycidae</taxon>
        <taxon>Naviculales</taxon>
        <taxon>Naviculaceae</taxon>
        <taxon>Seminavis</taxon>
    </lineage>
</organism>